<dbReference type="Proteomes" id="UP001529235">
    <property type="component" value="Unassembled WGS sequence"/>
</dbReference>
<protein>
    <submittedName>
        <fullName evidence="1">Uncharacterized protein</fullName>
    </submittedName>
</protein>
<dbReference type="AlphaFoldDB" id="A0ABD4Z8Q4"/>
<dbReference type="Gene3D" id="1.20.120.1610">
    <property type="match status" value="1"/>
</dbReference>
<comment type="caution">
    <text evidence="1">The sequence shown here is derived from an EMBL/GenBank/DDBJ whole genome shotgun (WGS) entry which is preliminary data.</text>
</comment>
<name>A0ABD4Z8Q4_9CREN</name>
<dbReference type="RefSeq" id="WP_285274398.1">
    <property type="nucleotide sequence ID" value="NZ_JASNVW010000008.1"/>
</dbReference>
<keyword evidence="2" id="KW-1185">Reference proteome</keyword>
<dbReference type="EMBL" id="JASNVW010000008">
    <property type="protein sequence ID" value="MDK6029412.1"/>
    <property type="molecule type" value="Genomic_DNA"/>
</dbReference>
<gene>
    <name evidence="1" type="ORF">QPL79_08555</name>
</gene>
<sequence>MSAAQKSITQKYPGIVEIFKKLAENKRYGPIDRLARALTADMVRIALYDALRVGVTEGWALPSDAEVDAFLNEVEKNLGIAQKIAAIALTSASKLQSPESGSQ</sequence>
<reference evidence="1 2" key="1">
    <citation type="submission" date="2023-05" db="EMBL/GenBank/DDBJ databases">
        <title>A new hyperthermophilic archaea 'Ignisphaera cupida' sp. nov. and description of the family 'Ignisphaeraceae' fam. nov.</title>
        <authorList>
            <person name="Podosokorskaya O.A."/>
            <person name="Elcheninov A.G."/>
            <person name="Klukina A."/>
            <person name="Merkel A.Y."/>
        </authorList>
    </citation>
    <scope>NUCLEOTIDE SEQUENCE [LARGE SCALE GENOMIC DNA]</scope>
    <source>
        <strain evidence="1 2">4213-co</strain>
    </source>
</reference>
<accession>A0ABD4Z8Q4</accession>
<evidence type="ECO:0000313" key="2">
    <source>
        <dbReference type="Proteomes" id="UP001529235"/>
    </source>
</evidence>
<organism evidence="1 2">
    <name type="scientific">Ignisphaera cupida</name>
    <dbReference type="NCBI Taxonomy" id="3050454"/>
    <lineage>
        <taxon>Archaea</taxon>
        <taxon>Thermoproteota</taxon>
        <taxon>Thermoprotei</taxon>
        <taxon>Desulfurococcales</taxon>
        <taxon>Desulfurococcaceae</taxon>
        <taxon>Ignisphaera</taxon>
    </lineage>
</organism>
<evidence type="ECO:0000313" key="1">
    <source>
        <dbReference type="EMBL" id="MDK6029412.1"/>
    </source>
</evidence>
<proteinExistence type="predicted"/>